<name>A0AA86USK8_9EUKA</name>
<evidence type="ECO:0000256" key="1">
    <source>
        <dbReference type="SAM" id="Phobius"/>
    </source>
</evidence>
<dbReference type="AlphaFoldDB" id="A0AA86USK8"/>
<feature type="transmembrane region" description="Helical" evidence="1">
    <location>
        <begin position="6"/>
        <end position="25"/>
    </location>
</feature>
<evidence type="ECO:0000313" key="2">
    <source>
        <dbReference type="EMBL" id="CAI9970090.1"/>
    </source>
</evidence>
<dbReference type="EMBL" id="CATOUU010001068">
    <property type="protein sequence ID" value="CAI9970090.1"/>
    <property type="molecule type" value="Genomic_DNA"/>
</dbReference>
<accession>A0AA86USK8</accession>
<keyword evidence="1" id="KW-1133">Transmembrane helix</keyword>
<evidence type="ECO:0000313" key="4">
    <source>
        <dbReference type="Proteomes" id="UP001642409"/>
    </source>
</evidence>
<dbReference type="Proteomes" id="UP001642409">
    <property type="component" value="Unassembled WGS sequence"/>
</dbReference>
<gene>
    <name evidence="3" type="ORF">HINF_LOCUS21715</name>
    <name evidence="2" type="ORF">HINF_LOCUS57735</name>
</gene>
<organism evidence="2">
    <name type="scientific">Hexamita inflata</name>
    <dbReference type="NCBI Taxonomy" id="28002"/>
    <lineage>
        <taxon>Eukaryota</taxon>
        <taxon>Metamonada</taxon>
        <taxon>Diplomonadida</taxon>
        <taxon>Hexamitidae</taxon>
        <taxon>Hexamitinae</taxon>
        <taxon>Hexamita</taxon>
    </lineage>
</organism>
<feature type="transmembrane region" description="Helical" evidence="1">
    <location>
        <begin position="45"/>
        <end position="78"/>
    </location>
</feature>
<sequence>MSAGNVFGVLLTIYFALSLIVGIYLQLVSKRTSRELFSGFPTSQIVFHVLISLFLILSCFINSVYVPLLSTGLCLWFVKIICNICCLREHQAFNNMRSIQDTEAFLNGIRQKVPVASFYCECFHYDTVYYRDVNGYSQTRTEKRITYRQHRYVQILGMIDHTPALYVTGQASLIYLKLKEQILWLGDSDLMLTEISNQIYFENRYFDTYCTVDFSVEIPGLTSQNFLKRGHYPSWMNQKLLWISNILQFDVLYICMLRSRIPKTKLPVIKSCSIDPNYQLDQPQVHLDKITIPNLDVICPSAIDQISPPNILDENKQPYYTDIKPQYFDTFDINIEYQYDKQNETLNTKVDQPIDYYTIQPGAVI</sequence>
<proteinExistence type="predicted"/>
<reference evidence="2" key="1">
    <citation type="submission" date="2023-06" db="EMBL/GenBank/DDBJ databases">
        <authorList>
            <person name="Kurt Z."/>
        </authorList>
    </citation>
    <scope>NUCLEOTIDE SEQUENCE</scope>
</reference>
<keyword evidence="1" id="KW-0472">Membrane</keyword>
<comment type="caution">
    <text evidence="2">The sequence shown here is derived from an EMBL/GenBank/DDBJ whole genome shotgun (WGS) entry which is preliminary data.</text>
</comment>
<keyword evidence="4" id="KW-1185">Reference proteome</keyword>
<evidence type="ECO:0000313" key="3">
    <source>
        <dbReference type="EMBL" id="CAL6009678.1"/>
    </source>
</evidence>
<reference evidence="3 4" key="2">
    <citation type="submission" date="2024-07" db="EMBL/GenBank/DDBJ databases">
        <authorList>
            <person name="Akdeniz Z."/>
        </authorList>
    </citation>
    <scope>NUCLEOTIDE SEQUENCE [LARGE SCALE GENOMIC DNA]</scope>
</reference>
<keyword evidence="1 2" id="KW-0812">Transmembrane</keyword>
<dbReference type="EMBL" id="CAXDID020000060">
    <property type="protein sequence ID" value="CAL6009678.1"/>
    <property type="molecule type" value="Genomic_DNA"/>
</dbReference>
<protein>
    <submittedName>
        <fullName evidence="2">Transmembrane domain-containing protein</fullName>
    </submittedName>
    <submittedName>
        <fullName evidence="3">Transmembrane_domain-containing protein</fullName>
    </submittedName>
</protein>